<accession>A0A1M7MAV4</accession>
<organism evidence="1 2">
    <name type="scientific">Salegentibacter salegens</name>
    <dbReference type="NCBI Taxonomy" id="143223"/>
    <lineage>
        <taxon>Bacteria</taxon>
        <taxon>Pseudomonadati</taxon>
        <taxon>Bacteroidota</taxon>
        <taxon>Flavobacteriia</taxon>
        <taxon>Flavobacteriales</taxon>
        <taxon>Flavobacteriaceae</taxon>
        <taxon>Salegentibacter</taxon>
    </lineage>
</organism>
<sequence length="164" mass="19320">MFLFAFLIFQSCVITTHSVKEIETSELSSPVVKSEYTSFKFSSPIKVQKTKDWFRNYFDLKRNDDLVNFKTSFLENSDHEFIVTVFDYSDKEKYMDFTGLLFGGDVENRESDLMFFVGITVTDKTGVDHLAENSIFQKPLLEELTEIREEFRNFTENNPDQKFF</sequence>
<dbReference type="STRING" id="143223.SAMN05878281_2375"/>
<protein>
    <submittedName>
        <fullName evidence="1">Uncharacterized protein</fullName>
    </submittedName>
</protein>
<dbReference type="EMBL" id="LT670848">
    <property type="protein sequence ID" value="SHM87860.1"/>
    <property type="molecule type" value="Genomic_DNA"/>
</dbReference>
<evidence type="ECO:0000313" key="2">
    <source>
        <dbReference type="Proteomes" id="UP000190235"/>
    </source>
</evidence>
<dbReference type="Proteomes" id="UP000190235">
    <property type="component" value="Chromosome I"/>
</dbReference>
<keyword evidence="2" id="KW-1185">Reference proteome</keyword>
<evidence type="ECO:0000313" key="1">
    <source>
        <dbReference type="EMBL" id="SHM87860.1"/>
    </source>
</evidence>
<dbReference type="AlphaFoldDB" id="A0A1M7MAV4"/>
<name>A0A1M7MAV4_9FLAO</name>
<gene>
    <name evidence="1" type="ORF">SAMN05878281_2375</name>
</gene>
<reference evidence="2" key="1">
    <citation type="submission" date="2016-11" db="EMBL/GenBank/DDBJ databases">
        <authorList>
            <person name="Varghese N."/>
            <person name="Submissions S."/>
        </authorList>
    </citation>
    <scope>NUCLEOTIDE SEQUENCE [LARGE SCALE GENOMIC DNA]</scope>
    <source>
        <strain evidence="2">ACAM 48</strain>
    </source>
</reference>
<proteinExistence type="predicted"/>